<dbReference type="Pfam" id="PF09597">
    <property type="entry name" value="SAM_Ribosomal_mS41"/>
    <property type="match status" value="1"/>
</dbReference>
<dbReference type="InterPro" id="IPR013761">
    <property type="entry name" value="SAM/pointed_sf"/>
</dbReference>
<dbReference type="PANTHER" id="PTHR28235:SF1">
    <property type="entry name" value="SMALL RIBOSOMAL SUBUNIT PROTEIN MS41"/>
    <property type="match status" value="1"/>
</dbReference>
<accession>A0A1E4TS34</accession>
<proteinExistence type="inferred from homology"/>
<dbReference type="STRING" id="669874.A0A1E4TS34"/>
<comment type="subcellular location">
    <subcellularLocation>
        <location evidence="1">Mitochondrion</location>
    </subcellularLocation>
</comment>
<dbReference type="PANTHER" id="PTHR28235">
    <property type="entry name" value="PROTEIN FYV4, MITOCHONDRIAL"/>
    <property type="match status" value="1"/>
</dbReference>
<dbReference type="Proteomes" id="UP000094236">
    <property type="component" value="Unassembled WGS sequence"/>
</dbReference>
<reference evidence="8" key="1">
    <citation type="submission" date="2016-05" db="EMBL/GenBank/DDBJ databases">
        <title>Comparative genomics of biotechnologically important yeasts.</title>
        <authorList>
            <consortium name="DOE Joint Genome Institute"/>
            <person name="Riley R."/>
            <person name="Haridas S."/>
            <person name="Wolfe K.H."/>
            <person name="Lopes M.R."/>
            <person name="Hittinger C.T."/>
            <person name="Goker M."/>
            <person name="Salamov A."/>
            <person name="Wisecaver J."/>
            <person name="Long T.M."/>
            <person name="Aerts A.L."/>
            <person name="Barry K."/>
            <person name="Choi C."/>
            <person name="Clum A."/>
            <person name="Coughlan A.Y."/>
            <person name="Deshpande S."/>
            <person name="Douglass A.P."/>
            <person name="Hanson S.J."/>
            <person name="Klenk H.-P."/>
            <person name="Labutti K."/>
            <person name="Lapidus A."/>
            <person name="Lindquist E."/>
            <person name="Lipzen A."/>
            <person name="Meier-Kolthoff J.P."/>
            <person name="Ohm R.A."/>
            <person name="Otillar R.P."/>
            <person name="Pangilinan J."/>
            <person name="Peng Y."/>
            <person name="Rokas A."/>
            <person name="Rosa C.A."/>
            <person name="Scheuner C."/>
            <person name="Sibirny A.A."/>
            <person name="Slot J.C."/>
            <person name="Stielow J.B."/>
            <person name="Sun H."/>
            <person name="Kurtzman C.P."/>
            <person name="Blackwell M."/>
            <person name="Grigoriev I.V."/>
            <person name="Jeffries T.W."/>
        </authorList>
    </citation>
    <scope>NUCLEOTIDE SEQUENCE [LARGE SCALE GENOMIC DNA]</scope>
    <source>
        <strain evidence="8">NRRL Y-2460</strain>
    </source>
</reference>
<evidence type="ECO:0000256" key="2">
    <source>
        <dbReference type="ARBA" id="ARBA00010492"/>
    </source>
</evidence>
<dbReference type="SMART" id="SM01238">
    <property type="entry name" value="IGR"/>
    <property type="match status" value="1"/>
</dbReference>
<dbReference type="SUPFAM" id="SSF47769">
    <property type="entry name" value="SAM/Pointed domain"/>
    <property type="match status" value="1"/>
</dbReference>
<comment type="similarity">
    <text evidence="2">Belongs to the mitochondrion-specific ribosomal protein mS41 family.</text>
</comment>
<gene>
    <name evidence="7" type="ORF">PACTADRAFT_50429</name>
</gene>
<organism evidence="7 8">
    <name type="scientific">Pachysolen tannophilus NRRL Y-2460</name>
    <dbReference type="NCBI Taxonomy" id="669874"/>
    <lineage>
        <taxon>Eukaryota</taxon>
        <taxon>Fungi</taxon>
        <taxon>Dikarya</taxon>
        <taxon>Ascomycota</taxon>
        <taxon>Saccharomycotina</taxon>
        <taxon>Pichiomycetes</taxon>
        <taxon>Pachysolenaceae</taxon>
        <taxon>Pachysolen</taxon>
    </lineage>
</organism>
<dbReference type="EMBL" id="KV454015">
    <property type="protein sequence ID" value="ODV94552.1"/>
    <property type="molecule type" value="Genomic_DNA"/>
</dbReference>
<dbReference type="GO" id="GO:0005739">
    <property type="term" value="C:mitochondrion"/>
    <property type="evidence" value="ECO:0007669"/>
    <property type="project" value="UniProtKB-SubCell"/>
</dbReference>
<evidence type="ECO:0000259" key="6">
    <source>
        <dbReference type="SMART" id="SM01238"/>
    </source>
</evidence>
<feature type="domain" description="Small ribosomal subunit protein mS41 SAM" evidence="6">
    <location>
        <begin position="44"/>
        <end position="100"/>
    </location>
</feature>
<evidence type="ECO:0000256" key="4">
    <source>
        <dbReference type="ARBA" id="ARBA00035129"/>
    </source>
</evidence>
<name>A0A1E4TS34_PACTA</name>
<evidence type="ECO:0000256" key="3">
    <source>
        <dbReference type="ARBA" id="ARBA00023128"/>
    </source>
</evidence>
<protein>
    <recommendedName>
        <fullName evidence="4">Small ribosomal subunit protein mS41</fullName>
    </recommendedName>
    <alternativeName>
        <fullName evidence="5">Protein FYV4, mitochondrial</fullName>
    </alternativeName>
</protein>
<evidence type="ECO:0000313" key="8">
    <source>
        <dbReference type="Proteomes" id="UP000094236"/>
    </source>
</evidence>
<sequence>MGSTASTAPTRLMGPTRYIRSYTQLIDGSKIEKIPKPTSTVPDVKTFLAKIGRNAEEHVEIFENWDQLFTLSSKQLKEKGVADARLRKYLLSWREKFRKGEPLRYIARGTKKNGGERKRRAFLANKRFEETIKQRELKEKWLKEHGEA</sequence>
<evidence type="ECO:0000256" key="5">
    <source>
        <dbReference type="ARBA" id="ARBA00035341"/>
    </source>
</evidence>
<dbReference type="InterPro" id="IPR039603">
    <property type="entry name" value="Ribosomal_mS41"/>
</dbReference>
<evidence type="ECO:0000256" key="1">
    <source>
        <dbReference type="ARBA" id="ARBA00004173"/>
    </source>
</evidence>
<dbReference type="OrthoDB" id="18595at2759"/>
<keyword evidence="3" id="KW-0496">Mitochondrion</keyword>
<keyword evidence="8" id="KW-1185">Reference proteome</keyword>
<evidence type="ECO:0000313" key="7">
    <source>
        <dbReference type="EMBL" id="ODV94552.1"/>
    </source>
</evidence>
<dbReference type="AlphaFoldDB" id="A0A1E4TS34"/>
<dbReference type="InterPro" id="IPR019083">
    <property type="entry name" value="SAM_Ribosomal_mS41"/>
</dbReference>